<sequence>MARMSFDRLPTEIVSMILIDLDSVDPSGLLAFACTNKAHFAAAVPRLYKTVRIWLEDESPATISEKANQLLENLTRREVSQHVRFFILDSQKAIGNKKVALTAKHREHDSLSSQMVNRVPIVFRVRRIPTDNPHANDVWRPVANLVRALPGLVDFFYTAEYQFAPCLLEAMHESTPKCRLWLNTFKLHSLRDSELDPHELALVTSRCLHSIKYDGEDDGNRGRDGRRPFNDWKGIYHVVAELAPTLQNAYMRCYLNSHRIVLANEESRNPGFLNGWYKKPAKKGSLQSLNIGDSDFIDVKLVTEWDAHTDFPALSSLVLGGPIDEAALIYLASTCKLSSLKHLTLNLNPYPRHLEPNVRRRELTTAHQSGIQFLLSLRPLASLTLKGWNNSHSITPVLSLHGRTLTRLVIEPYKENPLTASDITTMALLCPSVQELDITIARSQGDSFEVEKYRSLGKFRALRDLTLRLDLTDIKLLLPELDEDTHNGVPVTPIQPFFDEFDIKPCEISPGPNGSVCNRLSFRNGDIRQMLVNAAIDEALVKRIFQIVEESKGTNSSARSLQSLEVSPCGKTETWDTLGYNGHVLFDGVPMAMERTWLATRALGVGVGIEVVQTDVAAMKGRLAYQKSFWEWRDDRLPAWLWPTFRHLWPTKNGVSWQDDWHSLPLAE</sequence>
<dbReference type="AlphaFoldDB" id="A0A1Q5UEG5"/>
<dbReference type="SUPFAM" id="SSF52047">
    <property type="entry name" value="RNI-like"/>
    <property type="match status" value="1"/>
</dbReference>
<dbReference type="STRING" id="1316194.A0A1Q5UEG5"/>
<gene>
    <name evidence="1" type="ORF">PENSUB_3684</name>
</gene>
<keyword evidence="2" id="KW-1185">Reference proteome</keyword>
<dbReference type="Gene3D" id="3.80.10.10">
    <property type="entry name" value="Ribonuclease Inhibitor"/>
    <property type="match status" value="1"/>
</dbReference>
<organism evidence="1 2">
    <name type="scientific">Penicillium subrubescens</name>
    <dbReference type="NCBI Taxonomy" id="1316194"/>
    <lineage>
        <taxon>Eukaryota</taxon>
        <taxon>Fungi</taxon>
        <taxon>Dikarya</taxon>
        <taxon>Ascomycota</taxon>
        <taxon>Pezizomycotina</taxon>
        <taxon>Eurotiomycetes</taxon>
        <taxon>Eurotiomycetidae</taxon>
        <taxon>Eurotiales</taxon>
        <taxon>Aspergillaceae</taxon>
        <taxon>Penicillium</taxon>
    </lineage>
</organism>
<evidence type="ECO:0000313" key="1">
    <source>
        <dbReference type="EMBL" id="OKP10864.1"/>
    </source>
</evidence>
<accession>A0A1Q5UEG5</accession>
<dbReference type="Proteomes" id="UP000186955">
    <property type="component" value="Unassembled WGS sequence"/>
</dbReference>
<proteinExistence type="predicted"/>
<evidence type="ECO:0000313" key="2">
    <source>
        <dbReference type="Proteomes" id="UP000186955"/>
    </source>
</evidence>
<reference evidence="1 2" key="1">
    <citation type="submission" date="2016-10" db="EMBL/GenBank/DDBJ databases">
        <title>Genome sequence of the ascomycete fungus Penicillium subrubescens.</title>
        <authorList>
            <person name="De Vries R.P."/>
            <person name="Peng M."/>
            <person name="Dilokpimol A."/>
            <person name="Hilden K."/>
            <person name="Makela M.R."/>
            <person name="Grigoriev I."/>
            <person name="Riley R."/>
            <person name="Granchi Z."/>
        </authorList>
    </citation>
    <scope>NUCLEOTIDE SEQUENCE [LARGE SCALE GENOMIC DNA]</scope>
    <source>
        <strain evidence="1 2">CBS 132785</strain>
    </source>
</reference>
<comment type="caution">
    <text evidence="1">The sequence shown here is derived from an EMBL/GenBank/DDBJ whole genome shotgun (WGS) entry which is preliminary data.</text>
</comment>
<dbReference type="EMBL" id="MNBE01000310">
    <property type="protein sequence ID" value="OKP10864.1"/>
    <property type="molecule type" value="Genomic_DNA"/>
</dbReference>
<dbReference type="InterPro" id="IPR032675">
    <property type="entry name" value="LRR_dom_sf"/>
</dbReference>
<protein>
    <submittedName>
        <fullName evidence="1">Uncharacterized protein</fullName>
    </submittedName>
</protein>
<name>A0A1Q5UEG5_9EURO</name>
<dbReference type="OrthoDB" id="3945550at2759"/>